<gene>
    <name evidence="9" type="ORF">HZY91_10445</name>
</gene>
<accession>A0ABS0LUZ2</accession>
<dbReference type="Pfam" id="PF01899">
    <property type="entry name" value="MNHE"/>
    <property type="match status" value="1"/>
</dbReference>
<sequence>MKQYNFVLVLLVMMAFFWILLNEALSFHALGIGFMIGVPTLFLVQIYVLETEGKDFDFRTLLNCAIIIIKTILSIIPSSLTVIKAILSDKMIISRVAVELPSNDHFINALLCNLITLTPGTITLEINQDRAEIIVLNPRNVPEKDLSLEIQQMWKGIKR</sequence>
<evidence type="ECO:0000256" key="1">
    <source>
        <dbReference type="ARBA" id="ARBA00004651"/>
    </source>
</evidence>
<evidence type="ECO:0000313" key="9">
    <source>
        <dbReference type="EMBL" id="MBG9987285.1"/>
    </source>
</evidence>
<dbReference type="EMBL" id="JACBXQ010000007">
    <property type="protein sequence ID" value="MBG9987285.1"/>
    <property type="molecule type" value="Genomic_DNA"/>
</dbReference>
<evidence type="ECO:0000256" key="6">
    <source>
        <dbReference type="ARBA" id="ARBA00022989"/>
    </source>
</evidence>
<feature type="transmembrane region" description="Helical" evidence="8">
    <location>
        <begin position="6"/>
        <end position="22"/>
    </location>
</feature>
<keyword evidence="4" id="KW-1003">Cell membrane</keyword>
<feature type="transmembrane region" description="Helical" evidence="8">
    <location>
        <begin position="60"/>
        <end position="87"/>
    </location>
</feature>
<evidence type="ECO:0000256" key="3">
    <source>
        <dbReference type="ARBA" id="ARBA00022449"/>
    </source>
</evidence>
<keyword evidence="3" id="KW-0813">Transport</keyword>
<keyword evidence="7 8" id="KW-0472">Membrane</keyword>
<evidence type="ECO:0000256" key="5">
    <source>
        <dbReference type="ARBA" id="ARBA00022692"/>
    </source>
</evidence>
<comment type="similarity">
    <text evidence="2">Belongs to the CPA3 antiporters (TC 2.A.63) subunit E family.</text>
</comment>
<evidence type="ECO:0000256" key="7">
    <source>
        <dbReference type="ARBA" id="ARBA00023136"/>
    </source>
</evidence>
<keyword evidence="10" id="KW-1185">Reference proteome</keyword>
<comment type="subcellular location">
    <subcellularLocation>
        <location evidence="1">Cell membrane</location>
        <topology evidence="1">Multi-pass membrane protein</topology>
    </subcellularLocation>
</comment>
<protein>
    <submittedName>
        <fullName evidence="9">Na+/H+ antiporter subunit E</fullName>
    </submittedName>
</protein>
<evidence type="ECO:0000256" key="8">
    <source>
        <dbReference type="SAM" id="Phobius"/>
    </source>
</evidence>
<name>A0ABS0LUZ2_9LACT</name>
<evidence type="ECO:0000256" key="4">
    <source>
        <dbReference type="ARBA" id="ARBA00022475"/>
    </source>
</evidence>
<evidence type="ECO:0000313" key="10">
    <source>
        <dbReference type="Proteomes" id="UP000721415"/>
    </source>
</evidence>
<dbReference type="RefSeq" id="WP_197116207.1">
    <property type="nucleotide sequence ID" value="NZ_JACBXQ010000007.1"/>
</dbReference>
<keyword evidence="6 8" id="KW-1133">Transmembrane helix</keyword>
<evidence type="ECO:0000256" key="2">
    <source>
        <dbReference type="ARBA" id="ARBA00006228"/>
    </source>
</evidence>
<dbReference type="PANTHER" id="PTHR34584">
    <property type="entry name" value="NA(+)/H(+) ANTIPORTER SUBUNIT E1"/>
    <property type="match status" value="1"/>
</dbReference>
<feature type="transmembrane region" description="Helical" evidence="8">
    <location>
        <begin position="29"/>
        <end position="48"/>
    </location>
</feature>
<keyword evidence="3" id="KW-0050">Antiport</keyword>
<dbReference type="Proteomes" id="UP000721415">
    <property type="component" value="Unassembled WGS sequence"/>
</dbReference>
<organism evidence="9 10">
    <name type="scientific">Facklamia lactis</name>
    <dbReference type="NCBI Taxonomy" id="2749967"/>
    <lineage>
        <taxon>Bacteria</taxon>
        <taxon>Bacillati</taxon>
        <taxon>Bacillota</taxon>
        <taxon>Bacilli</taxon>
        <taxon>Lactobacillales</taxon>
        <taxon>Aerococcaceae</taxon>
        <taxon>Facklamia</taxon>
    </lineage>
</organism>
<comment type="caution">
    <text evidence="9">The sequence shown here is derived from an EMBL/GenBank/DDBJ whole genome shotgun (WGS) entry which is preliminary data.</text>
</comment>
<dbReference type="InterPro" id="IPR002758">
    <property type="entry name" value="Cation_antiport_E"/>
</dbReference>
<reference evidence="9 10" key="1">
    <citation type="submission" date="2020-07" db="EMBL/GenBank/DDBJ databases">
        <title>Facklamia lactis sp. nov., isolated from raw milk.</title>
        <authorList>
            <person name="Doll E.V."/>
            <person name="Huptas C."/>
            <person name="Staib L."/>
            <person name="Wenning M."/>
            <person name="Scherer S."/>
        </authorList>
    </citation>
    <scope>NUCLEOTIDE SEQUENCE [LARGE SCALE GENOMIC DNA]</scope>
    <source>
        <strain evidence="9 10">DSM 111018</strain>
    </source>
</reference>
<keyword evidence="5 8" id="KW-0812">Transmembrane</keyword>
<dbReference type="PANTHER" id="PTHR34584:SF1">
    <property type="entry name" value="NA(+)_H(+) ANTIPORTER SUBUNIT E1"/>
    <property type="match status" value="1"/>
</dbReference>
<proteinExistence type="inferred from homology"/>